<proteinExistence type="inferred from homology"/>
<evidence type="ECO:0000313" key="4">
    <source>
        <dbReference type="RefSeq" id="XP_013414251.1"/>
    </source>
</evidence>
<protein>
    <submittedName>
        <fullName evidence="4">Leukocyte elastase inhibitor isoform X1</fullName>
    </submittedName>
</protein>
<dbReference type="InterPro" id="IPR023795">
    <property type="entry name" value="Serpin_CS"/>
</dbReference>
<dbReference type="PROSITE" id="PS00284">
    <property type="entry name" value="SERPIN"/>
    <property type="match status" value="1"/>
</dbReference>
<reference evidence="4" key="1">
    <citation type="submission" date="2025-08" db="UniProtKB">
        <authorList>
            <consortium name="RefSeq"/>
        </authorList>
    </citation>
    <scope>IDENTIFICATION</scope>
    <source>
        <tissue evidence="4">Gonads</tissue>
    </source>
</reference>
<dbReference type="Pfam" id="PF00079">
    <property type="entry name" value="Serpin"/>
    <property type="match status" value="1"/>
</dbReference>
<dbReference type="SUPFAM" id="SSF56574">
    <property type="entry name" value="Serpins"/>
    <property type="match status" value="1"/>
</dbReference>
<evidence type="ECO:0000256" key="1">
    <source>
        <dbReference type="ARBA" id="ARBA00006426"/>
    </source>
</evidence>
<dbReference type="InterPro" id="IPR000215">
    <property type="entry name" value="Serpin_fam"/>
</dbReference>
<evidence type="ECO:0000313" key="3">
    <source>
        <dbReference type="Proteomes" id="UP000085678"/>
    </source>
</evidence>
<dbReference type="KEGG" id="lak:106176419"/>
<dbReference type="OrthoDB" id="671595at2759"/>
<dbReference type="AlphaFoldDB" id="A0A1S3JW14"/>
<accession>A0A1S3JW14</accession>
<dbReference type="GO" id="GO:0004867">
    <property type="term" value="F:serine-type endopeptidase inhibitor activity"/>
    <property type="evidence" value="ECO:0007669"/>
    <property type="project" value="InterPro"/>
</dbReference>
<dbReference type="GO" id="GO:0005615">
    <property type="term" value="C:extracellular space"/>
    <property type="evidence" value="ECO:0007669"/>
    <property type="project" value="InterPro"/>
</dbReference>
<dbReference type="RefSeq" id="XP_013414251.1">
    <property type="nucleotide sequence ID" value="XM_013558797.2"/>
</dbReference>
<comment type="similarity">
    <text evidence="1">Belongs to the serpin family. Ov-serpin subfamily.</text>
</comment>
<keyword evidence="3" id="KW-1185">Reference proteome</keyword>
<dbReference type="Gene3D" id="2.30.39.10">
    <property type="entry name" value="Alpha-1-antitrypsin, domain 1"/>
    <property type="match status" value="1"/>
</dbReference>
<dbReference type="InParanoid" id="A0A1S3JW14"/>
<dbReference type="GeneID" id="106176419"/>
<name>A0A1S3JW14_LINAN</name>
<evidence type="ECO:0000259" key="2">
    <source>
        <dbReference type="SMART" id="SM00093"/>
    </source>
</evidence>
<dbReference type="FunFam" id="2.30.39.10:FF:000001">
    <property type="entry name" value="Serpin family B member 2"/>
    <property type="match status" value="1"/>
</dbReference>
<dbReference type="InterPro" id="IPR036186">
    <property type="entry name" value="Serpin_sf"/>
</dbReference>
<feature type="domain" description="Serpin" evidence="2">
    <location>
        <begin position="70"/>
        <end position="434"/>
    </location>
</feature>
<dbReference type="InterPro" id="IPR042185">
    <property type="entry name" value="Serpin_sf_2"/>
</dbReference>
<dbReference type="InterPro" id="IPR023796">
    <property type="entry name" value="Serpin_dom"/>
</dbReference>
<dbReference type="SMART" id="SM00093">
    <property type="entry name" value="SERPIN"/>
    <property type="match status" value="1"/>
</dbReference>
<dbReference type="PANTHER" id="PTHR11461">
    <property type="entry name" value="SERINE PROTEASE INHIBITOR, SERPIN"/>
    <property type="match status" value="1"/>
</dbReference>
<dbReference type="CDD" id="cd00172">
    <property type="entry name" value="serpin"/>
    <property type="match status" value="1"/>
</dbReference>
<dbReference type="FunCoup" id="A0A1S3JW14">
    <property type="interactions" value="32"/>
</dbReference>
<dbReference type="PANTHER" id="PTHR11461:SF211">
    <property type="entry name" value="GH10112P-RELATED"/>
    <property type="match status" value="1"/>
</dbReference>
<sequence length="443" mass="49888">MFDFRVQEKAKGAGTRQCYFLIIILTFQLGILQQGAAKDTGQDKTMATQQQQDPSTDFSILAGINNEFATDIYQLLSKGAPSNANIFISPFSILSAMAMTYAGSRNETKFQMDRVLRFGKYSGEDLHASFQTLNSVLFGKKDNYTLECANKLYARKGYNFLQDYLALTRSFYGAELEEKDFATKPEEARLEINQWVEEQTAEKIKNLLPEGAINSLVAMVLVNAVYFKGNWASQFDPKQTQKAPFQLTSTNKIQVDVMYQKSKFPLGYSEELECQILEIPYVGKDLSMLIYLPDKIDGLKDLESKMTSSLLETTTRDLFPETVMVKLPKFKLTEEYRLHEKLSQMGMPDLFTEGVADLSGMDGTRMLFLSQVHHKAFIDVNEEGTEAAAATAAVVMLRSARPRNITFVADHPFLFFIRDNKSGAVLFMGRLQMPAGPAVKDEL</sequence>
<dbReference type="Proteomes" id="UP000085678">
    <property type="component" value="Unplaced"/>
</dbReference>
<dbReference type="Gene3D" id="3.30.497.10">
    <property type="entry name" value="Antithrombin, subunit I, domain 2"/>
    <property type="match status" value="1"/>
</dbReference>
<dbReference type="InterPro" id="IPR042178">
    <property type="entry name" value="Serpin_sf_1"/>
</dbReference>
<gene>
    <name evidence="4" type="primary">LOC106176419</name>
</gene>
<organism evidence="3 4">
    <name type="scientific">Lingula anatina</name>
    <name type="common">Brachiopod</name>
    <name type="synonym">Lingula unguis</name>
    <dbReference type="NCBI Taxonomy" id="7574"/>
    <lineage>
        <taxon>Eukaryota</taxon>
        <taxon>Metazoa</taxon>
        <taxon>Spiralia</taxon>
        <taxon>Lophotrochozoa</taxon>
        <taxon>Brachiopoda</taxon>
        <taxon>Linguliformea</taxon>
        <taxon>Lingulata</taxon>
        <taxon>Lingulida</taxon>
        <taxon>Linguloidea</taxon>
        <taxon>Lingulidae</taxon>
        <taxon>Lingula</taxon>
    </lineage>
</organism>